<protein>
    <recommendedName>
        <fullName evidence="4">Glycosyltransferase RgtA/B/C/D-like domain-containing protein</fullName>
    </recommendedName>
</protein>
<feature type="transmembrane region" description="Helical" evidence="1">
    <location>
        <begin position="384"/>
        <end position="403"/>
    </location>
</feature>
<sequence length="685" mass="80550">MKNRIQKLLKNKTFQFSVILILSFLLLVGVRKNHLENNLNTYHDDEFHTVYLGIKSFETGTVENFRSLEGARWMYRLFYPGALIKMSQNMGGNTFLSGWEKPGHNYILNEYINKDINPSIVKQRLADDPNLRDFFYFLRLQSIVFVFICLIPLLYYCFKRNYSMSLFFLIVFPAINIQLTHEQSYAYIEPLLMGFISIITWLFLYLYDKRKISSFLMILLGLLSAFIISVKFSALIFVLLLLTMPFVNKEGGYDLETSLKKVFIVFGSFFLSFIIINYYGFFGDINVMLHDFVSNFWNYQNGQSALASNESTAGFNNNFKHVFIVLKDLIGYFIYLLPFVWIFGFYYSNKNEKMKLGILTIVLFISLFGLMKQVEFYERNIVPFYTPFLFISSAFLTIIIREFQNKLVFKNIKILKYLVVSFVLIAYIGVFNAHYDEVLPSTTNNFKAVINNIPDLQKRDMKFVNIDKEVISNYSNNKIDITTDIYFSQVNYKEKLKAIIDKLSYNDIVIVNRDKKNYNQYSNFLLPKYFNTNHQYGNYFVFYNKDLKNNKEDIKQLIDAPIDITDQIIIESIELDKLGENTYQVSLIFNDFLNESLIDSKKRYFYFHAYSYPNDINSLPADRIQYGFVNFDIIDFSITKEFGKPTIKKTFTSNLKQFALFRLGLVDIDNNLSVIKEFVINDVKL</sequence>
<reference evidence="3" key="1">
    <citation type="journal article" date="2019" name="Int. J. Syst. Evol. Microbiol.">
        <title>The Global Catalogue of Microorganisms (GCM) 10K type strain sequencing project: providing services to taxonomists for standard genome sequencing and annotation.</title>
        <authorList>
            <consortium name="The Broad Institute Genomics Platform"/>
            <consortium name="The Broad Institute Genome Sequencing Center for Infectious Disease"/>
            <person name="Wu L."/>
            <person name="Ma J."/>
        </authorList>
    </citation>
    <scope>NUCLEOTIDE SEQUENCE [LARGE SCALE GENOMIC DNA]</scope>
    <source>
        <strain evidence="3">CCUG 63682</strain>
    </source>
</reference>
<feature type="transmembrane region" description="Helical" evidence="1">
    <location>
        <begin position="162"/>
        <end position="179"/>
    </location>
</feature>
<feature type="transmembrane region" description="Helical" evidence="1">
    <location>
        <begin position="212"/>
        <end position="242"/>
    </location>
</feature>
<dbReference type="Proteomes" id="UP001595953">
    <property type="component" value="Unassembled WGS sequence"/>
</dbReference>
<evidence type="ECO:0000313" key="2">
    <source>
        <dbReference type="EMBL" id="MFC4722894.1"/>
    </source>
</evidence>
<evidence type="ECO:0000313" key="3">
    <source>
        <dbReference type="Proteomes" id="UP001595953"/>
    </source>
</evidence>
<keyword evidence="1" id="KW-0472">Membrane</keyword>
<comment type="caution">
    <text evidence="2">The sequence shown here is derived from an EMBL/GenBank/DDBJ whole genome shotgun (WGS) entry which is preliminary data.</text>
</comment>
<gene>
    <name evidence="2" type="ORF">ACFO5O_11215</name>
</gene>
<accession>A0ABV9N5Y0</accession>
<organism evidence="2 3">
    <name type="scientific">Geojedonia litorea</name>
    <dbReference type="NCBI Taxonomy" id="1268269"/>
    <lineage>
        <taxon>Bacteria</taxon>
        <taxon>Pseudomonadati</taxon>
        <taxon>Bacteroidota</taxon>
        <taxon>Flavobacteriia</taxon>
        <taxon>Flavobacteriales</taxon>
        <taxon>Flavobacteriaceae</taxon>
        <taxon>Geojedonia</taxon>
    </lineage>
</organism>
<dbReference type="RefSeq" id="WP_387963791.1">
    <property type="nucleotide sequence ID" value="NZ_JBHSGP010000014.1"/>
</dbReference>
<feature type="transmembrane region" description="Helical" evidence="1">
    <location>
        <begin position="329"/>
        <end position="347"/>
    </location>
</feature>
<keyword evidence="3" id="KW-1185">Reference proteome</keyword>
<evidence type="ECO:0000256" key="1">
    <source>
        <dbReference type="SAM" id="Phobius"/>
    </source>
</evidence>
<evidence type="ECO:0008006" key="4">
    <source>
        <dbReference type="Google" id="ProtNLM"/>
    </source>
</evidence>
<feature type="transmembrane region" description="Helical" evidence="1">
    <location>
        <begin position="12"/>
        <end position="30"/>
    </location>
</feature>
<feature type="transmembrane region" description="Helical" evidence="1">
    <location>
        <begin position="415"/>
        <end position="435"/>
    </location>
</feature>
<keyword evidence="1" id="KW-1133">Transmembrane helix</keyword>
<feature type="transmembrane region" description="Helical" evidence="1">
    <location>
        <begin position="186"/>
        <end position="206"/>
    </location>
</feature>
<keyword evidence="1" id="KW-0812">Transmembrane</keyword>
<feature type="transmembrane region" description="Helical" evidence="1">
    <location>
        <begin position="262"/>
        <end position="281"/>
    </location>
</feature>
<feature type="transmembrane region" description="Helical" evidence="1">
    <location>
        <begin position="134"/>
        <end position="156"/>
    </location>
</feature>
<dbReference type="EMBL" id="JBHSGP010000014">
    <property type="protein sequence ID" value="MFC4722894.1"/>
    <property type="molecule type" value="Genomic_DNA"/>
</dbReference>
<proteinExistence type="predicted"/>
<name>A0ABV9N5Y0_9FLAO</name>